<keyword evidence="5 13" id="KW-0812">Transmembrane</keyword>
<evidence type="ECO:0000313" key="14">
    <source>
        <dbReference type="EMBL" id="EEF47669.1"/>
    </source>
</evidence>
<gene>
    <name evidence="14" type="ORF">RCOM_1465970</name>
</gene>
<dbReference type="KEGG" id="rcu:8264639"/>
<evidence type="ECO:0000256" key="6">
    <source>
        <dbReference type="ARBA" id="ARBA00022723"/>
    </source>
</evidence>
<evidence type="ECO:0000256" key="7">
    <source>
        <dbReference type="ARBA" id="ARBA00022989"/>
    </source>
</evidence>
<dbReference type="GO" id="GO:0005506">
    <property type="term" value="F:iron ion binding"/>
    <property type="evidence" value="ECO:0007669"/>
    <property type="project" value="InterPro"/>
</dbReference>
<comment type="subcellular location">
    <subcellularLocation>
        <location evidence="2">Membrane</location>
    </subcellularLocation>
</comment>
<sequence>MWPYWFYVVALVVVGITHWVYRWKNPKCNGKLPPGSMGFPLIGETIEFLRTSKSLDVSPFMKKRMKKYGSLFKTNLAGRPVVVSSNPDFSYFLLQQEGKLVERWYLDSLAKLLRQDVTSIISVHYIHKYLRNLILSHFGSERLKAELLPGLENAISGSLQDWSELPRVEVKSVISNMIFDFTARRLFGYEVAKSSEKDLAQSFTNFLEGLMKFPLNVPGTSFYKCKKNQKRILKLIADELGKRRESPKKQKEDMLDQIVEDMKKETFWTDDFAIYVMFGILLASFETISSTLAVCINFLTDNPSMVQKLTEEHEELVKNRENKNSGLSWEEYKSMTYTHHVVKESLRLASVAPGILRRALKDIEVDGYTIPKGWAILVVPAAVQLNPNTYEDPLAFNPSRWENMGEVATAKNFIAFGGGSRSCTGAEFSKVLMAVFLHVFVTKYRLTKIKGGEMIRCPVLAFGDGLHVQVTAKLE</sequence>
<dbReference type="eggNOG" id="KOG0157">
    <property type="taxonomic scope" value="Eukaryota"/>
</dbReference>
<dbReference type="GO" id="GO:0016132">
    <property type="term" value="P:brassinosteroid biosynthetic process"/>
    <property type="evidence" value="ECO:0000318"/>
    <property type="project" value="GO_Central"/>
</dbReference>
<evidence type="ECO:0000256" key="3">
    <source>
        <dbReference type="ARBA" id="ARBA00010617"/>
    </source>
</evidence>
<evidence type="ECO:0000256" key="8">
    <source>
        <dbReference type="ARBA" id="ARBA00023002"/>
    </source>
</evidence>
<keyword evidence="7 13" id="KW-1133">Transmembrane helix</keyword>
<dbReference type="EC" id="1.14.13.76" evidence="14"/>
<dbReference type="GO" id="GO:0016020">
    <property type="term" value="C:membrane"/>
    <property type="evidence" value="ECO:0007669"/>
    <property type="project" value="UniProtKB-SubCell"/>
</dbReference>
<comment type="similarity">
    <text evidence="3">Belongs to the cytochrome P450 family.</text>
</comment>
<dbReference type="PANTHER" id="PTHR24286">
    <property type="entry name" value="CYTOCHROME P450 26"/>
    <property type="match status" value="1"/>
</dbReference>
<dbReference type="AlphaFoldDB" id="B9RLE4"/>
<keyword evidence="8 14" id="KW-0560">Oxidoreductase</keyword>
<dbReference type="InterPro" id="IPR001128">
    <property type="entry name" value="Cyt_P450"/>
</dbReference>
<evidence type="ECO:0000313" key="15">
    <source>
        <dbReference type="Proteomes" id="UP000008311"/>
    </source>
</evidence>
<proteinExistence type="inferred from homology"/>
<protein>
    <submittedName>
        <fullName evidence="14">Cytochrome P450, putative</fullName>
        <ecNumber evidence="14">1.14.13.76</ecNumber>
    </submittedName>
</protein>
<name>B9RLE4_RICCO</name>
<evidence type="ECO:0000256" key="12">
    <source>
        <dbReference type="PIRSR" id="PIRSR602403-1"/>
    </source>
</evidence>
<dbReference type="Pfam" id="PF00067">
    <property type="entry name" value="p450"/>
    <property type="match status" value="1"/>
</dbReference>
<comment type="cofactor">
    <cofactor evidence="1 12">
        <name>heme</name>
        <dbReference type="ChEBI" id="CHEBI:30413"/>
    </cofactor>
</comment>
<dbReference type="PANTHER" id="PTHR24286:SF90">
    <property type="entry name" value="CYTOCHROME P450"/>
    <property type="match status" value="1"/>
</dbReference>
<keyword evidence="4 12" id="KW-0349">Heme</keyword>
<feature type="transmembrane region" description="Helical" evidence="13">
    <location>
        <begin position="272"/>
        <end position="299"/>
    </location>
</feature>
<dbReference type="CDD" id="cd11043">
    <property type="entry name" value="CYP90-like"/>
    <property type="match status" value="1"/>
</dbReference>
<dbReference type="SUPFAM" id="SSF48264">
    <property type="entry name" value="Cytochrome P450"/>
    <property type="match status" value="1"/>
</dbReference>
<evidence type="ECO:0000256" key="4">
    <source>
        <dbReference type="ARBA" id="ARBA00022617"/>
    </source>
</evidence>
<dbReference type="GO" id="GO:0004497">
    <property type="term" value="F:monooxygenase activity"/>
    <property type="evidence" value="ECO:0000318"/>
    <property type="project" value="GO_Central"/>
</dbReference>
<accession>B9RLE4</accession>
<dbReference type="PRINTS" id="PR00465">
    <property type="entry name" value="EP450IV"/>
</dbReference>
<feature type="binding site" description="axial binding residue" evidence="12">
    <location>
        <position position="423"/>
    </location>
    <ligand>
        <name>heme</name>
        <dbReference type="ChEBI" id="CHEBI:30413"/>
    </ligand>
    <ligandPart>
        <name>Fe</name>
        <dbReference type="ChEBI" id="CHEBI:18248"/>
    </ligandPart>
</feature>
<dbReference type="FunFam" id="1.10.630.10:FF:000020">
    <property type="entry name" value="Cytochrome P450 family protein"/>
    <property type="match status" value="1"/>
</dbReference>
<dbReference type="InterPro" id="IPR036396">
    <property type="entry name" value="Cyt_P450_sf"/>
</dbReference>
<organism evidence="14 15">
    <name type="scientific">Ricinus communis</name>
    <name type="common">Castor bean</name>
    <dbReference type="NCBI Taxonomy" id="3988"/>
    <lineage>
        <taxon>Eukaryota</taxon>
        <taxon>Viridiplantae</taxon>
        <taxon>Streptophyta</taxon>
        <taxon>Embryophyta</taxon>
        <taxon>Tracheophyta</taxon>
        <taxon>Spermatophyta</taxon>
        <taxon>Magnoliopsida</taxon>
        <taxon>eudicotyledons</taxon>
        <taxon>Gunneridae</taxon>
        <taxon>Pentapetalae</taxon>
        <taxon>rosids</taxon>
        <taxon>fabids</taxon>
        <taxon>Malpighiales</taxon>
        <taxon>Euphorbiaceae</taxon>
        <taxon>Acalyphoideae</taxon>
        <taxon>Acalypheae</taxon>
        <taxon>Ricinus</taxon>
    </lineage>
</organism>
<evidence type="ECO:0000256" key="10">
    <source>
        <dbReference type="ARBA" id="ARBA00023033"/>
    </source>
</evidence>
<evidence type="ECO:0000256" key="2">
    <source>
        <dbReference type="ARBA" id="ARBA00004370"/>
    </source>
</evidence>
<reference evidence="15" key="1">
    <citation type="journal article" date="2010" name="Nat. Biotechnol.">
        <title>Draft genome sequence of the oilseed species Ricinus communis.</title>
        <authorList>
            <person name="Chan A.P."/>
            <person name="Crabtree J."/>
            <person name="Zhao Q."/>
            <person name="Lorenzi H."/>
            <person name="Orvis J."/>
            <person name="Puiu D."/>
            <person name="Melake-Berhan A."/>
            <person name="Jones K.M."/>
            <person name="Redman J."/>
            <person name="Chen G."/>
            <person name="Cahoon E.B."/>
            <person name="Gedil M."/>
            <person name="Stanke M."/>
            <person name="Haas B.J."/>
            <person name="Wortman J.R."/>
            <person name="Fraser-Liggett C.M."/>
            <person name="Ravel J."/>
            <person name="Rabinowicz P.D."/>
        </authorList>
    </citation>
    <scope>NUCLEOTIDE SEQUENCE [LARGE SCALE GENOMIC DNA]</scope>
    <source>
        <strain evidence="15">cv. Hale</strain>
    </source>
</reference>
<dbReference type="EMBL" id="EQ973788">
    <property type="protein sequence ID" value="EEF47669.1"/>
    <property type="molecule type" value="Genomic_DNA"/>
</dbReference>
<dbReference type="GO" id="GO:0020037">
    <property type="term" value="F:heme binding"/>
    <property type="evidence" value="ECO:0007669"/>
    <property type="project" value="InterPro"/>
</dbReference>
<evidence type="ECO:0000256" key="1">
    <source>
        <dbReference type="ARBA" id="ARBA00001971"/>
    </source>
</evidence>
<evidence type="ECO:0000256" key="5">
    <source>
        <dbReference type="ARBA" id="ARBA00022692"/>
    </source>
</evidence>
<dbReference type="GO" id="GO:0010268">
    <property type="term" value="P:brassinosteroid homeostasis"/>
    <property type="evidence" value="ECO:0000318"/>
    <property type="project" value="GO_Central"/>
</dbReference>
<dbReference type="STRING" id="3988.B9RLE4"/>
<dbReference type="PRINTS" id="PR00385">
    <property type="entry name" value="P450"/>
</dbReference>
<evidence type="ECO:0000256" key="11">
    <source>
        <dbReference type="ARBA" id="ARBA00023136"/>
    </source>
</evidence>
<dbReference type="InParanoid" id="B9RLE4"/>
<dbReference type="Proteomes" id="UP000008311">
    <property type="component" value="Unassembled WGS sequence"/>
</dbReference>
<dbReference type="InterPro" id="IPR002403">
    <property type="entry name" value="Cyt_P450_E_grp-IV"/>
</dbReference>
<keyword evidence="15" id="KW-1185">Reference proteome</keyword>
<keyword evidence="9 12" id="KW-0408">Iron</keyword>
<evidence type="ECO:0000256" key="13">
    <source>
        <dbReference type="SAM" id="Phobius"/>
    </source>
</evidence>
<keyword evidence="10" id="KW-0503">Monooxygenase</keyword>
<dbReference type="OrthoDB" id="1372046at2759"/>
<feature type="transmembrane region" description="Helical" evidence="13">
    <location>
        <begin position="6"/>
        <end position="23"/>
    </location>
</feature>
<dbReference type="Gene3D" id="1.10.630.10">
    <property type="entry name" value="Cytochrome P450"/>
    <property type="match status" value="1"/>
</dbReference>
<evidence type="ECO:0000256" key="9">
    <source>
        <dbReference type="ARBA" id="ARBA00023004"/>
    </source>
</evidence>
<keyword evidence="6 12" id="KW-0479">Metal-binding</keyword>
<keyword evidence="11 13" id="KW-0472">Membrane</keyword>
<dbReference type="GO" id="GO:0016705">
    <property type="term" value="F:oxidoreductase activity, acting on paired donors, with incorporation or reduction of molecular oxygen"/>
    <property type="evidence" value="ECO:0007669"/>
    <property type="project" value="InterPro"/>
</dbReference>